<evidence type="ECO:0000256" key="2">
    <source>
        <dbReference type="SAM" id="MobiDB-lite"/>
    </source>
</evidence>
<sequence length="266" mass="28427">MLLGDSITEITCWRPMVWNQLTSAGLANNVDFVGSMSNLQSKCSRPSGFDVNHEGHSGWQAYDIARNNIAGWVQSTKPDIVQFMLGTNDVNIGKRDVNTILASYTTILNAIRNANPKAKVIIDKLIPTSWSDATIEAVNRAIPGWVQQYSTSQSPITIADCSRANGFTNAMLEASDGVHPNAQGDQFIAQQVGPKLIQFVRDVQSGGTGTNPTTTTTTAPPTSTTKPPTGSCASLYGQCGGNGWNGPTCCSQGTCKAANEWYSQCT</sequence>
<organism evidence="4 5">
    <name type="scientific">Microdochium trichocladiopsis</name>
    <dbReference type="NCBI Taxonomy" id="1682393"/>
    <lineage>
        <taxon>Eukaryota</taxon>
        <taxon>Fungi</taxon>
        <taxon>Dikarya</taxon>
        <taxon>Ascomycota</taxon>
        <taxon>Pezizomycotina</taxon>
        <taxon>Sordariomycetes</taxon>
        <taxon>Xylariomycetidae</taxon>
        <taxon>Xylariales</taxon>
        <taxon>Microdochiaceae</taxon>
        <taxon>Microdochium</taxon>
    </lineage>
</organism>
<dbReference type="Pfam" id="PF13472">
    <property type="entry name" value="Lipase_GDSL_2"/>
    <property type="match status" value="1"/>
</dbReference>
<dbReference type="InterPro" id="IPR035971">
    <property type="entry name" value="CBD_sf"/>
</dbReference>
<name>A0A9P8XW44_9PEZI</name>
<dbReference type="PROSITE" id="PS00562">
    <property type="entry name" value="CBM1_1"/>
    <property type="match status" value="1"/>
</dbReference>
<accession>A0A9P8XW44</accession>
<dbReference type="PANTHER" id="PTHR30383:SF2">
    <property type="entry name" value="CELLULOSE-BINDING PROTEIN"/>
    <property type="match status" value="1"/>
</dbReference>
<dbReference type="PANTHER" id="PTHR30383">
    <property type="entry name" value="THIOESTERASE 1/PROTEASE 1/LYSOPHOSPHOLIPASE L1"/>
    <property type="match status" value="1"/>
</dbReference>
<evidence type="ECO:0000313" key="5">
    <source>
        <dbReference type="Proteomes" id="UP000756346"/>
    </source>
</evidence>
<keyword evidence="4" id="KW-0378">Hydrolase</keyword>
<dbReference type="GO" id="GO:0030248">
    <property type="term" value="F:cellulose binding"/>
    <property type="evidence" value="ECO:0007669"/>
    <property type="project" value="InterPro"/>
</dbReference>
<dbReference type="GeneID" id="70184995"/>
<keyword evidence="5" id="KW-1185">Reference proteome</keyword>
<reference evidence="4" key="1">
    <citation type="journal article" date="2021" name="Nat. Commun.">
        <title>Genetic determinants of endophytism in the Arabidopsis root mycobiome.</title>
        <authorList>
            <person name="Mesny F."/>
            <person name="Miyauchi S."/>
            <person name="Thiergart T."/>
            <person name="Pickel B."/>
            <person name="Atanasova L."/>
            <person name="Karlsson M."/>
            <person name="Huettel B."/>
            <person name="Barry K.W."/>
            <person name="Haridas S."/>
            <person name="Chen C."/>
            <person name="Bauer D."/>
            <person name="Andreopoulos W."/>
            <person name="Pangilinan J."/>
            <person name="LaButti K."/>
            <person name="Riley R."/>
            <person name="Lipzen A."/>
            <person name="Clum A."/>
            <person name="Drula E."/>
            <person name="Henrissat B."/>
            <person name="Kohler A."/>
            <person name="Grigoriev I.V."/>
            <person name="Martin F.M."/>
            <person name="Hacquard S."/>
        </authorList>
    </citation>
    <scope>NUCLEOTIDE SEQUENCE</scope>
    <source>
        <strain evidence="4">MPI-CAGE-CH-0230</strain>
    </source>
</reference>
<dbReference type="Pfam" id="PF00734">
    <property type="entry name" value="CBM_1"/>
    <property type="match status" value="1"/>
</dbReference>
<dbReference type="RefSeq" id="XP_046006361.1">
    <property type="nucleotide sequence ID" value="XM_046155449.1"/>
</dbReference>
<protein>
    <submittedName>
        <fullName evidence="4">SGNH hydrolase-type esterase domain-containing protein</fullName>
    </submittedName>
</protein>
<dbReference type="InterPro" id="IPR036514">
    <property type="entry name" value="SGNH_hydro_sf"/>
</dbReference>
<dbReference type="OrthoDB" id="2119228at2759"/>
<dbReference type="Gene3D" id="3.40.50.1110">
    <property type="entry name" value="SGNH hydrolase"/>
    <property type="match status" value="1"/>
</dbReference>
<dbReference type="SUPFAM" id="SSF57180">
    <property type="entry name" value="Cellulose-binding domain"/>
    <property type="match status" value="1"/>
</dbReference>
<dbReference type="PROSITE" id="PS51164">
    <property type="entry name" value="CBM1_2"/>
    <property type="match status" value="1"/>
</dbReference>
<dbReference type="InterPro" id="IPR000254">
    <property type="entry name" value="CBD"/>
</dbReference>
<dbReference type="CDD" id="cd01833">
    <property type="entry name" value="XynB_like"/>
    <property type="match status" value="1"/>
</dbReference>
<dbReference type="GO" id="GO:0005576">
    <property type="term" value="C:extracellular region"/>
    <property type="evidence" value="ECO:0007669"/>
    <property type="project" value="InterPro"/>
</dbReference>
<feature type="domain" description="CBM1" evidence="3">
    <location>
        <begin position="231"/>
        <end position="266"/>
    </location>
</feature>
<proteinExistence type="predicted"/>
<evidence type="ECO:0000313" key="4">
    <source>
        <dbReference type="EMBL" id="KAH7018094.1"/>
    </source>
</evidence>
<keyword evidence="1" id="KW-0732">Signal</keyword>
<evidence type="ECO:0000256" key="1">
    <source>
        <dbReference type="ARBA" id="ARBA00022729"/>
    </source>
</evidence>
<dbReference type="SUPFAM" id="SSF52266">
    <property type="entry name" value="SGNH hydrolase"/>
    <property type="match status" value="1"/>
</dbReference>
<dbReference type="AlphaFoldDB" id="A0A9P8XW44"/>
<dbReference type="GO" id="GO:0005975">
    <property type="term" value="P:carbohydrate metabolic process"/>
    <property type="evidence" value="ECO:0007669"/>
    <property type="project" value="InterPro"/>
</dbReference>
<feature type="region of interest" description="Disordered" evidence="2">
    <location>
        <begin position="203"/>
        <end position="227"/>
    </location>
</feature>
<dbReference type="InterPro" id="IPR013830">
    <property type="entry name" value="SGNH_hydro"/>
</dbReference>
<dbReference type="Proteomes" id="UP000756346">
    <property type="component" value="Unassembled WGS sequence"/>
</dbReference>
<dbReference type="SMART" id="SM00236">
    <property type="entry name" value="fCBD"/>
    <property type="match status" value="1"/>
</dbReference>
<feature type="compositionally biased region" description="Low complexity" evidence="2">
    <location>
        <begin position="210"/>
        <end position="227"/>
    </location>
</feature>
<gene>
    <name evidence="4" type="ORF">B0I36DRAFT_335302</name>
</gene>
<dbReference type="InterPro" id="IPR051532">
    <property type="entry name" value="Ester_Hydrolysis_Enzymes"/>
</dbReference>
<comment type="caution">
    <text evidence="4">The sequence shown here is derived from an EMBL/GenBank/DDBJ whole genome shotgun (WGS) entry which is preliminary data.</text>
</comment>
<dbReference type="GO" id="GO:0004622">
    <property type="term" value="F:phosphatidylcholine lysophospholipase activity"/>
    <property type="evidence" value="ECO:0007669"/>
    <property type="project" value="TreeGrafter"/>
</dbReference>
<dbReference type="EMBL" id="JAGTJQ010000011">
    <property type="protein sequence ID" value="KAH7018094.1"/>
    <property type="molecule type" value="Genomic_DNA"/>
</dbReference>
<evidence type="ECO:0000259" key="3">
    <source>
        <dbReference type="PROSITE" id="PS51164"/>
    </source>
</evidence>